<evidence type="ECO:0000313" key="3">
    <source>
        <dbReference type="EMBL" id="PIC50330.1"/>
    </source>
</evidence>
<dbReference type="Proteomes" id="UP000230233">
    <property type="component" value="Chromosome I"/>
</dbReference>
<evidence type="ECO:0000259" key="2">
    <source>
        <dbReference type="SMART" id="SM00651"/>
    </source>
</evidence>
<dbReference type="OrthoDB" id="368909at2759"/>
<feature type="region of interest" description="Disordered" evidence="1">
    <location>
        <begin position="1"/>
        <end position="27"/>
    </location>
</feature>
<dbReference type="InterPro" id="IPR010920">
    <property type="entry name" value="LSM_dom_sf"/>
</dbReference>
<sequence>MQLKMSEGRSRDLIESQATEPAEKSEVHKKVQEYIGKRYEVQLTDGRFIRGTMIATDKDANMVFNKADERWTVKADRPVRFLGQAMISKKYVKKMCLLPDPKETEI</sequence>
<gene>
    <name evidence="3" type="primary">Cni-Y48G1C.9</name>
    <name evidence="3" type="synonym">Cnig_chr_I.g1273</name>
    <name evidence="3" type="ORF">B9Z55_001273</name>
</gene>
<feature type="compositionally biased region" description="Basic and acidic residues" evidence="1">
    <location>
        <begin position="1"/>
        <end position="14"/>
    </location>
</feature>
<proteinExistence type="predicted"/>
<dbReference type="AlphaFoldDB" id="A0A2G5VF68"/>
<dbReference type="PANTHER" id="PTHR10701:SF5">
    <property type="entry name" value="N-ALPHA-ACETYLTRANSFERASE 38, NATC AUXILIARY SUBUNIT"/>
    <property type="match status" value="1"/>
</dbReference>
<dbReference type="InterPro" id="IPR050914">
    <property type="entry name" value="snRNP_SmB/NAA38-like"/>
</dbReference>
<evidence type="ECO:0000313" key="4">
    <source>
        <dbReference type="Proteomes" id="UP000230233"/>
    </source>
</evidence>
<dbReference type="EMBL" id="PDUG01000001">
    <property type="protein sequence ID" value="PIC50330.1"/>
    <property type="molecule type" value="Genomic_DNA"/>
</dbReference>
<dbReference type="PANTHER" id="PTHR10701">
    <property type="entry name" value="SMALL NUCLEAR RIBONUCLEOPROTEIN-ASSOCIATED PROTEIN B AND N"/>
    <property type="match status" value="1"/>
</dbReference>
<dbReference type="SMART" id="SM00651">
    <property type="entry name" value="Sm"/>
    <property type="match status" value="1"/>
</dbReference>
<feature type="domain" description="Sm" evidence="2">
    <location>
        <begin position="29"/>
        <end position="97"/>
    </location>
</feature>
<protein>
    <recommendedName>
        <fullName evidence="2">Sm domain-containing protein</fullName>
    </recommendedName>
</protein>
<evidence type="ECO:0000256" key="1">
    <source>
        <dbReference type="SAM" id="MobiDB-lite"/>
    </source>
</evidence>
<name>A0A2G5VF68_9PELO</name>
<dbReference type="Gene3D" id="2.30.30.100">
    <property type="match status" value="1"/>
</dbReference>
<accession>A0A2G5VF68</accession>
<keyword evidence="4" id="KW-1185">Reference proteome</keyword>
<dbReference type="STRING" id="1611254.A0A2G5VF68"/>
<dbReference type="InterPro" id="IPR001163">
    <property type="entry name" value="Sm_dom_euk/arc"/>
</dbReference>
<reference evidence="4" key="1">
    <citation type="submission" date="2017-10" db="EMBL/GenBank/DDBJ databases">
        <title>Rapid genome shrinkage in a self-fertile nematode reveals novel sperm competition proteins.</title>
        <authorList>
            <person name="Yin D."/>
            <person name="Schwarz E.M."/>
            <person name="Thomas C.G."/>
            <person name="Felde R.L."/>
            <person name="Korf I.F."/>
            <person name="Cutter A.D."/>
            <person name="Schartner C.M."/>
            <person name="Ralston E.J."/>
            <person name="Meyer B.J."/>
            <person name="Haag E.S."/>
        </authorList>
    </citation>
    <scope>NUCLEOTIDE SEQUENCE [LARGE SCALE GENOMIC DNA]</scope>
    <source>
        <strain evidence="4">JU1422</strain>
    </source>
</reference>
<organism evidence="3 4">
    <name type="scientific">Caenorhabditis nigoni</name>
    <dbReference type="NCBI Taxonomy" id="1611254"/>
    <lineage>
        <taxon>Eukaryota</taxon>
        <taxon>Metazoa</taxon>
        <taxon>Ecdysozoa</taxon>
        <taxon>Nematoda</taxon>
        <taxon>Chromadorea</taxon>
        <taxon>Rhabditida</taxon>
        <taxon>Rhabditina</taxon>
        <taxon>Rhabditomorpha</taxon>
        <taxon>Rhabditoidea</taxon>
        <taxon>Rhabditidae</taxon>
        <taxon>Peloderinae</taxon>
        <taxon>Caenorhabditis</taxon>
    </lineage>
</organism>
<dbReference type="SUPFAM" id="SSF50182">
    <property type="entry name" value="Sm-like ribonucleoproteins"/>
    <property type="match status" value="1"/>
</dbReference>
<comment type="caution">
    <text evidence="3">The sequence shown here is derived from an EMBL/GenBank/DDBJ whole genome shotgun (WGS) entry which is preliminary data.</text>
</comment>
<dbReference type="Pfam" id="PF01423">
    <property type="entry name" value="LSM"/>
    <property type="match status" value="1"/>
</dbReference>